<keyword evidence="3" id="KW-1185">Reference proteome</keyword>
<evidence type="ECO:0000313" key="2">
    <source>
        <dbReference type="EMBL" id="QID85317.1"/>
    </source>
</evidence>
<feature type="compositionally biased region" description="Basic and acidic residues" evidence="1">
    <location>
        <begin position="19"/>
        <end position="35"/>
    </location>
</feature>
<dbReference type="EMBL" id="CP049004">
    <property type="protein sequence ID" value="QID85317.1"/>
    <property type="molecule type" value="Genomic_DNA"/>
</dbReference>
<evidence type="ECO:0000313" key="3">
    <source>
        <dbReference type="Proteomes" id="UP000501346"/>
    </source>
</evidence>
<reference evidence="2 3" key="1">
    <citation type="journal article" date="2019" name="BMC Genomics">
        <title>Chromosome level assembly and comparative genome analysis confirm lager-brewing yeasts originated from a single hybridization.</title>
        <authorList>
            <person name="Salazar A.N."/>
            <person name="Gorter de Vries A.R."/>
            <person name="van den Broek M."/>
            <person name="Brouwers N."/>
            <person name="de la Torre Cortes P."/>
            <person name="Kuijpers N.G.A."/>
            <person name="Daran J.G."/>
            <person name="Abeel T."/>
        </authorList>
    </citation>
    <scope>NUCLEOTIDE SEQUENCE [LARGE SCALE GENOMIC DNA]</scope>
    <source>
        <strain evidence="2 3">CBS 1483</strain>
    </source>
</reference>
<gene>
    <name evidence="2" type="ORF">GRS66_007888</name>
</gene>
<feature type="compositionally biased region" description="Polar residues" evidence="1">
    <location>
        <begin position="1"/>
        <end position="12"/>
    </location>
</feature>
<name>A0A6C1E9F7_SACPS</name>
<evidence type="ECO:0000256" key="1">
    <source>
        <dbReference type="SAM" id="MobiDB-lite"/>
    </source>
</evidence>
<dbReference type="InterPro" id="IPR018809">
    <property type="entry name" value="DUF2406"/>
</dbReference>
<accession>A0A6C1E9F7</accession>
<evidence type="ECO:0008006" key="4">
    <source>
        <dbReference type="Google" id="ProtNLM"/>
    </source>
</evidence>
<dbReference type="PANTHER" id="PTHR28186:SF1">
    <property type="entry name" value="MEIOTICALLY UP-REGULATED GENE 9 PROTEIN"/>
    <property type="match status" value="1"/>
</dbReference>
<dbReference type="Proteomes" id="UP000501346">
    <property type="component" value="Chromosome SeVII-ScVII"/>
</dbReference>
<sequence length="188" mass="21708">MEAKTHSTSIRNKNMLHFKSPDKTERNEDISRTELRSSSLTAPILEAVQEAQPFEEATFSNFQNKHPLTENSTCNAYTVYDANGKLKPIKDTFGKDIAIPDMSNPTRPRDERPMDTIRGFEYSITKDPRWLQELETSKLGFKVRSGFSAINRDSQASVNLPQLEEKVIKDQKSPKKHSRWWFSRLFGR</sequence>
<feature type="region of interest" description="Disordered" evidence="1">
    <location>
        <begin position="1"/>
        <end position="35"/>
    </location>
</feature>
<dbReference type="Pfam" id="PF10295">
    <property type="entry name" value="DUF2406"/>
    <property type="match status" value="1"/>
</dbReference>
<proteinExistence type="predicted"/>
<protein>
    <recommendedName>
        <fullName evidence="4">YGR273C-like protein</fullName>
    </recommendedName>
</protein>
<organism evidence="2 3">
    <name type="scientific">Saccharomyces pastorianus</name>
    <name type="common">Lager yeast</name>
    <name type="synonym">Saccharomyces cerevisiae x Saccharomyces eubayanus</name>
    <dbReference type="NCBI Taxonomy" id="27292"/>
    <lineage>
        <taxon>Eukaryota</taxon>
        <taxon>Fungi</taxon>
        <taxon>Dikarya</taxon>
        <taxon>Ascomycota</taxon>
        <taxon>Saccharomycotina</taxon>
        <taxon>Saccharomycetes</taxon>
        <taxon>Saccharomycetales</taxon>
        <taxon>Saccharomycetaceae</taxon>
        <taxon>Saccharomyces</taxon>
    </lineage>
</organism>
<dbReference type="OrthoDB" id="5330253at2759"/>
<dbReference type="AlphaFoldDB" id="A0A6C1E9F7"/>
<dbReference type="PANTHER" id="PTHR28186">
    <property type="entry name" value="MEIOTICALLY UP-REGULATED GENE 9 PROTEIN"/>
    <property type="match status" value="1"/>
</dbReference>